<protein>
    <recommendedName>
        <fullName evidence="10">Flagellar protein FliL</fullName>
    </recommendedName>
</protein>
<name>A0ABT4XMU2_9RHOB</name>
<evidence type="ECO:0000256" key="5">
    <source>
        <dbReference type="ARBA" id="ARBA00022500"/>
    </source>
</evidence>
<proteinExistence type="inferred from homology"/>
<feature type="transmembrane region" description="Helical" evidence="10">
    <location>
        <begin position="21"/>
        <end position="41"/>
    </location>
</feature>
<evidence type="ECO:0000256" key="3">
    <source>
        <dbReference type="ARBA" id="ARBA00008281"/>
    </source>
</evidence>
<evidence type="ECO:0000256" key="8">
    <source>
        <dbReference type="ARBA" id="ARBA00022989"/>
    </source>
</evidence>
<dbReference type="EMBL" id="JAQIOY010000001">
    <property type="protein sequence ID" value="MDA7423264.1"/>
    <property type="molecule type" value="Genomic_DNA"/>
</dbReference>
<comment type="similarity">
    <text evidence="3 10">Belongs to the FliL family.</text>
</comment>
<keyword evidence="11" id="KW-0282">Flagellum</keyword>
<keyword evidence="11" id="KW-0969">Cilium</keyword>
<dbReference type="InterPro" id="IPR005503">
    <property type="entry name" value="FliL"/>
</dbReference>
<keyword evidence="6 10" id="KW-0812">Transmembrane</keyword>
<keyword evidence="9 10" id="KW-0472">Membrane</keyword>
<evidence type="ECO:0000256" key="1">
    <source>
        <dbReference type="ARBA" id="ARBA00002254"/>
    </source>
</evidence>
<dbReference type="RefSeq" id="WP_271430628.1">
    <property type="nucleotide sequence ID" value="NZ_JAQIOY010000001.1"/>
</dbReference>
<keyword evidence="4" id="KW-1003">Cell membrane</keyword>
<comment type="function">
    <text evidence="1 10">Controls the rotational direction of flagella during chemotaxis.</text>
</comment>
<evidence type="ECO:0000313" key="12">
    <source>
        <dbReference type="Proteomes" id="UP001210720"/>
    </source>
</evidence>
<sequence length="167" mass="17732">MTDANANAAIDEESPKKRSKLPLVIGLVLALAGGAGGFFAVQSGMLGGSDQSAVEAGAEKTDPMEPLPEVAFVEVPPLTISLSPTSQASHLRFRASLEVPSQYEAEVAGILPRVQDVLNSYLRALDPSDLQSQGALVKLRAQMLRRVKLVAGKGRVRDLLVLEFVLN</sequence>
<organism evidence="11 12">
    <name type="scientific">Thalassococcus lentus</name>
    <dbReference type="NCBI Taxonomy" id="1210524"/>
    <lineage>
        <taxon>Bacteria</taxon>
        <taxon>Pseudomonadati</taxon>
        <taxon>Pseudomonadota</taxon>
        <taxon>Alphaproteobacteria</taxon>
        <taxon>Rhodobacterales</taxon>
        <taxon>Roseobacteraceae</taxon>
        <taxon>Thalassococcus</taxon>
    </lineage>
</organism>
<dbReference type="Proteomes" id="UP001210720">
    <property type="component" value="Unassembled WGS sequence"/>
</dbReference>
<accession>A0ABT4XMU2</accession>
<keyword evidence="5 10" id="KW-0145">Chemotaxis</keyword>
<evidence type="ECO:0000313" key="11">
    <source>
        <dbReference type="EMBL" id="MDA7423264.1"/>
    </source>
</evidence>
<reference evidence="11 12" key="1">
    <citation type="submission" date="2023-01" db="EMBL/GenBank/DDBJ databases">
        <title>Thalassococcus onchidii sp. nov., isolated from a marine invertebrate from the South China Sea.</title>
        <authorList>
            <person name="Xu S."/>
            <person name="Liu Z."/>
            <person name="Xu Y."/>
        </authorList>
    </citation>
    <scope>NUCLEOTIDE SEQUENCE [LARGE SCALE GENOMIC DNA]</scope>
    <source>
        <strain evidence="11 12">KCTC 32084</strain>
    </source>
</reference>
<keyword evidence="10" id="KW-0997">Cell inner membrane</keyword>
<evidence type="ECO:0000256" key="6">
    <source>
        <dbReference type="ARBA" id="ARBA00022692"/>
    </source>
</evidence>
<comment type="caution">
    <text evidence="11">The sequence shown here is derived from an EMBL/GenBank/DDBJ whole genome shotgun (WGS) entry which is preliminary data.</text>
</comment>
<evidence type="ECO:0000256" key="2">
    <source>
        <dbReference type="ARBA" id="ARBA00004162"/>
    </source>
</evidence>
<gene>
    <name evidence="11" type="ORF">PFY00_00870</name>
</gene>
<evidence type="ECO:0000256" key="7">
    <source>
        <dbReference type="ARBA" id="ARBA00022779"/>
    </source>
</evidence>
<comment type="subcellular location">
    <subcellularLocation>
        <location evidence="10">Cell inner membrane</location>
    </subcellularLocation>
    <subcellularLocation>
        <location evidence="2">Cell membrane</location>
        <topology evidence="2">Single-pass membrane protein</topology>
    </subcellularLocation>
</comment>
<keyword evidence="12" id="KW-1185">Reference proteome</keyword>
<dbReference type="PANTHER" id="PTHR35091:SF2">
    <property type="entry name" value="FLAGELLAR PROTEIN FLIL"/>
    <property type="match status" value="1"/>
</dbReference>
<keyword evidence="11" id="KW-0966">Cell projection</keyword>
<evidence type="ECO:0000256" key="9">
    <source>
        <dbReference type="ARBA" id="ARBA00023136"/>
    </source>
</evidence>
<keyword evidence="8 10" id="KW-1133">Transmembrane helix</keyword>
<evidence type="ECO:0000256" key="4">
    <source>
        <dbReference type="ARBA" id="ARBA00022475"/>
    </source>
</evidence>
<keyword evidence="7 10" id="KW-0283">Flagellar rotation</keyword>
<dbReference type="Pfam" id="PF03748">
    <property type="entry name" value="FliL"/>
    <property type="match status" value="1"/>
</dbReference>
<dbReference type="PANTHER" id="PTHR35091">
    <property type="entry name" value="FLAGELLAR PROTEIN FLIL"/>
    <property type="match status" value="1"/>
</dbReference>
<evidence type="ECO:0000256" key="10">
    <source>
        <dbReference type="RuleBase" id="RU364125"/>
    </source>
</evidence>